<dbReference type="GO" id="GO:0051864">
    <property type="term" value="F:histone H3K36 demethylase activity"/>
    <property type="evidence" value="ECO:0007669"/>
    <property type="project" value="TreeGrafter"/>
</dbReference>
<dbReference type="Gene3D" id="2.30.30.140">
    <property type="match status" value="1"/>
</dbReference>
<dbReference type="PROSITE" id="PS51805">
    <property type="entry name" value="EPHD"/>
    <property type="match status" value="1"/>
</dbReference>
<dbReference type="Gene3D" id="2.60.120.650">
    <property type="entry name" value="Cupin"/>
    <property type="match status" value="1"/>
</dbReference>
<dbReference type="GO" id="GO:0005634">
    <property type="term" value="C:nucleus"/>
    <property type="evidence" value="ECO:0007669"/>
    <property type="project" value="TreeGrafter"/>
</dbReference>
<dbReference type="CDD" id="cd15571">
    <property type="entry name" value="ePHD"/>
    <property type="match status" value="1"/>
</dbReference>
<dbReference type="AlphaFoldDB" id="A0A1C7N2I3"/>
<dbReference type="InParanoid" id="A0A1C7N2I3"/>
<keyword evidence="4" id="KW-0863">Zinc-finger</keyword>
<dbReference type="PROSITE" id="PS51183">
    <property type="entry name" value="JMJN"/>
    <property type="match status" value="1"/>
</dbReference>
<feature type="domain" description="PHD-type" evidence="9">
    <location>
        <begin position="359"/>
        <end position="471"/>
    </location>
</feature>
<evidence type="ECO:0000256" key="3">
    <source>
        <dbReference type="ARBA" id="ARBA00022723"/>
    </source>
</evidence>
<dbReference type="FunCoup" id="A0A1C7N2I3">
    <property type="interactions" value="268"/>
</dbReference>
<dbReference type="GO" id="GO:0000785">
    <property type="term" value="C:chromatin"/>
    <property type="evidence" value="ECO:0007669"/>
    <property type="project" value="TreeGrafter"/>
</dbReference>
<evidence type="ECO:0000256" key="5">
    <source>
        <dbReference type="ARBA" id="ARBA00022833"/>
    </source>
</evidence>
<comment type="similarity">
    <text evidence="1">Belongs to the JHDM3 histone demethylase family.</text>
</comment>
<dbReference type="Pfam" id="PF02375">
    <property type="entry name" value="JmjN"/>
    <property type="match status" value="1"/>
</dbReference>
<dbReference type="Proteomes" id="UP000093000">
    <property type="component" value="Unassembled WGS sequence"/>
</dbReference>
<dbReference type="Pfam" id="PF13771">
    <property type="entry name" value="zf-HC5HC2H"/>
    <property type="match status" value="1"/>
</dbReference>
<feature type="domain" description="JmjN" evidence="7">
    <location>
        <begin position="14"/>
        <end position="55"/>
    </location>
</feature>
<dbReference type="GO" id="GO:0140684">
    <property type="term" value="F:histone H3K9me2/H3K9me3 demethylase activity"/>
    <property type="evidence" value="ECO:0007669"/>
    <property type="project" value="UniProtKB-EC"/>
</dbReference>
<evidence type="ECO:0000313" key="10">
    <source>
        <dbReference type="EMBL" id="OBZ82829.1"/>
    </source>
</evidence>
<dbReference type="PANTHER" id="PTHR10694">
    <property type="entry name" value="LYSINE-SPECIFIC DEMETHYLASE"/>
    <property type="match status" value="1"/>
</dbReference>
<dbReference type="InterPro" id="IPR003347">
    <property type="entry name" value="JmjC_dom"/>
</dbReference>
<reference evidence="10 11" key="1">
    <citation type="submission" date="2016-03" db="EMBL/GenBank/DDBJ databases">
        <title>Choanephora cucurbitarum.</title>
        <authorList>
            <person name="Min B."/>
            <person name="Park H."/>
            <person name="Park J.-H."/>
            <person name="Shin H.-D."/>
            <person name="Choi I.-G."/>
        </authorList>
    </citation>
    <scope>NUCLEOTIDE SEQUENCE [LARGE SCALE GENOMIC DNA]</scope>
    <source>
        <strain evidence="10 11">KUS-F28377</strain>
    </source>
</reference>
<evidence type="ECO:0000256" key="6">
    <source>
        <dbReference type="ARBA" id="ARBA00049349"/>
    </source>
</evidence>
<gene>
    <name evidence="10" type="primary">RPH1</name>
    <name evidence="10" type="ORF">A0J61_09124</name>
</gene>
<evidence type="ECO:0000256" key="2">
    <source>
        <dbReference type="ARBA" id="ARBA00012900"/>
    </source>
</evidence>
<dbReference type="SMART" id="SM00545">
    <property type="entry name" value="JmjN"/>
    <property type="match status" value="1"/>
</dbReference>
<dbReference type="Gene3D" id="3.30.40.10">
    <property type="entry name" value="Zinc/RING finger domain, C3HC4 (zinc finger)"/>
    <property type="match status" value="1"/>
</dbReference>
<dbReference type="Pfam" id="PF02373">
    <property type="entry name" value="JmjC"/>
    <property type="match status" value="1"/>
</dbReference>
<organism evidence="10 11">
    <name type="scientific">Choanephora cucurbitarum</name>
    <dbReference type="NCBI Taxonomy" id="101091"/>
    <lineage>
        <taxon>Eukaryota</taxon>
        <taxon>Fungi</taxon>
        <taxon>Fungi incertae sedis</taxon>
        <taxon>Mucoromycota</taxon>
        <taxon>Mucoromycotina</taxon>
        <taxon>Mucoromycetes</taxon>
        <taxon>Mucorales</taxon>
        <taxon>Mucorineae</taxon>
        <taxon>Choanephoraceae</taxon>
        <taxon>Choanephoroideae</taxon>
        <taxon>Choanephora</taxon>
    </lineage>
</organism>
<dbReference type="GO" id="GO:0010468">
    <property type="term" value="P:regulation of gene expression"/>
    <property type="evidence" value="ECO:0007669"/>
    <property type="project" value="TreeGrafter"/>
</dbReference>
<dbReference type="EMBL" id="LUGH01000779">
    <property type="protein sequence ID" value="OBZ82829.1"/>
    <property type="molecule type" value="Genomic_DNA"/>
</dbReference>
<dbReference type="SUPFAM" id="SSF51197">
    <property type="entry name" value="Clavaminate synthase-like"/>
    <property type="match status" value="1"/>
</dbReference>
<dbReference type="GO" id="GO:0008270">
    <property type="term" value="F:zinc ion binding"/>
    <property type="evidence" value="ECO:0007669"/>
    <property type="project" value="UniProtKB-KW"/>
</dbReference>
<dbReference type="InterPro" id="IPR013083">
    <property type="entry name" value="Znf_RING/FYVE/PHD"/>
</dbReference>
<comment type="caution">
    <text evidence="10">The sequence shown here is derived from an EMBL/GenBank/DDBJ whole genome shotgun (WGS) entry which is preliminary data.</text>
</comment>
<dbReference type="PROSITE" id="PS51184">
    <property type="entry name" value="JMJC"/>
    <property type="match status" value="1"/>
</dbReference>
<feature type="domain" description="JmjC" evidence="8">
    <location>
        <begin position="168"/>
        <end position="330"/>
    </location>
</feature>
<evidence type="ECO:0000313" key="11">
    <source>
        <dbReference type="Proteomes" id="UP000093000"/>
    </source>
</evidence>
<dbReference type="InterPro" id="IPR034732">
    <property type="entry name" value="EPHD"/>
</dbReference>
<comment type="catalytic activity">
    <reaction evidence="6">
        <text>N(6),N(6),N(6)-trimethyl-L-lysyl(9)-[histone H3] + 2 2-oxoglutarate + 2 O2 = N(6)-methyl-L-lysyl(9)-[histone H3] + 2 formaldehyde + 2 succinate + 2 CO2</text>
        <dbReference type="Rhea" id="RHEA:60200"/>
        <dbReference type="Rhea" id="RHEA-COMP:15538"/>
        <dbReference type="Rhea" id="RHEA-COMP:15542"/>
        <dbReference type="ChEBI" id="CHEBI:15379"/>
        <dbReference type="ChEBI" id="CHEBI:16526"/>
        <dbReference type="ChEBI" id="CHEBI:16810"/>
        <dbReference type="ChEBI" id="CHEBI:16842"/>
        <dbReference type="ChEBI" id="CHEBI:30031"/>
        <dbReference type="ChEBI" id="CHEBI:61929"/>
        <dbReference type="ChEBI" id="CHEBI:61961"/>
        <dbReference type="EC" id="1.14.11.66"/>
    </reaction>
</comment>
<keyword evidence="3" id="KW-0479">Metal-binding</keyword>
<evidence type="ECO:0000259" key="9">
    <source>
        <dbReference type="PROSITE" id="PS51805"/>
    </source>
</evidence>
<dbReference type="STRING" id="101091.A0A1C7N2I3"/>
<protein>
    <recommendedName>
        <fullName evidence="2">[histone H3]-trimethyl-L-lysine(9) demethylase</fullName>
        <ecNumber evidence="2">1.14.11.66</ecNumber>
    </recommendedName>
</protein>
<accession>A0A1C7N2I3</accession>
<dbReference type="PANTHER" id="PTHR10694:SF7">
    <property type="entry name" value="[HISTONE H3]-TRIMETHYL-L-LYSINE(9) DEMETHYLASE"/>
    <property type="match status" value="1"/>
</dbReference>
<proteinExistence type="inferred from homology"/>
<evidence type="ECO:0000256" key="1">
    <source>
        <dbReference type="ARBA" id="ARBA00009711"/>
    </source>
</evidence>
<keyword evidence="5" id="KW-0862">Zinc</keyword>
<evidence type="ECO:0000259" key="7">
    <source>
        <dbReference type="PROSITE" id="PS51183"/>
    </source>
</evidence>
<dbReference type="EC" id="1.14.11.66" evidence="2"/>
<evidence type="ECO:0000259" key="8">
    <source>
        <dbReference type="PROSITE" id="PS51184"/>
    </source>
</evidence>
<dbReference type="InterPro" id="IPR003349">
    <property type="entry name" value="JmjN"/>
</dbReference>
<dbReference type="SMART" id="SM00558">
    <property type="entry name" value="JmjC"/>
    <property type="match status" value="1"/>
</dbReference>
<sequence length="548" mass="63722">MKIEPKAYYDNGAIPIFEPSLEEFKDFKAFMTSIEDYGRKAGIVKIIPPKEWQDQLPNIEKKLKDVHIAKPITQHILGGRGIFTQTNIEDRKAYSIDDWYQLCQHLDHRPPPLDNKQKTTNSHQQMDFESKYSHLSTDQYKEIERNYWRNITFNQPKYGADMLGTLFDESVKEWNPNTLDNILHDLHVTLPGVNRPYLYFGMWKATFAWHVEDMDLYSINYIHFGAPKQWYVIPPSQQKKFESFMQATFFTQYKSCHEFLRHKTFIVSPKVLQDNNISVQRCVQQPGEFMVTFPYGYHSGYNLDFNCAESVNFALESWIQIGQKAQSCHCVSDSVTIDVASLFPSTIEPIRKKRKRTKKTDCLLCSMSYPDALVTAKGQDVHKICAEAVGETWIQDSIVYGVDRIPSSRWKLVCIYCKQKTGACMQCCHGKCWKSFHVTCALQHQATVDKVSNYDPSQPHSQFNAYCPQHDPQRLIEKKALDEHYIKEMSKKFQLDLEIYTKWRGGGFYPGKIKECIPSQKMCRVVLQDGVIRKVPWRDISLSPPSTF</sequence>
<name>A0A1C7N2I3_9FUNG</name>
<keyword evidence="11" id="KW-1185">Reference proteome</keyword>
<dbReference type="OrthoDB" id="9547406at2759"/>
<evidence type="ECO:0000256" key="4">
    <source>
        <dbReference type="ARBA" id="ARBA00022771"/>
    </source>
</evidence>